<keyword evidence="13 14" id="KW-0464">Manganese</keyword>
<evidence type="ECO:0000256" key="15">
    <source>
        <dbReference type="PROSITE-ProRule" id="PRU01319"/>
    </source>
</evidence>
<evidence type="ECO:0000256" key="6">
    <source>
        <dbReference type="ARBA" id="ARBA00012180"/>
    </source>
</evidence>
<evidence type="ECO:0000256" key="9">
    <source>
        <dbReference type="ARBA" id="ARBA00022722"/>
    </source>
</evidence>
<comment type="cofactor">
    <cofactor evidence="14 15">
        <name>Mn(2+)</name>
        <dbReference type="ChEBI" id="CHEBI:29035"/>
    </cofactor>
    <cofactor evidence="14 15">
        <name>Mg(2+)</name>
        <dbReference type="ChEBI" id="CHEBI:18420"/>
    </cofactor>
    <text evidence="14 15">Manganese or magnesium. Binds 1 divalent metal ion per monomer in the absence of substrate. May bind a second metal ion after substrate binding.</text>
</comment>
<dbReference type="RefSeq" id="WP_344822152.1">
    <property type="nucleotide sequence ID" value="NZ_BAAAUV010000002.1"/>
</dbReference>
<evidence type="ECO:0000259" key="17">
    <source>
        <dbReference type="PROSITE" id="PS51975"/>
    </source>
</evidence>
<dbReference type="Pfam" id="PF01351">
    <property type="entry name" value="RNase_HII"/>
    <property type="match status" value="1"/>
</dbReference>
<organism evidence="18 19">
    <name type="scientific">Actinocorallia longicatena</name>
    <dbReference type="NCBI Taxonomy" id="111803"/>
    <lineage>
        <taxon>Bacteria</taxon>
        <taxon>Bacillati</taxon>
        <taxon>Actinomycetota</taxon>
        <taxon>Actinomycetes</taxon>
        <taxon>Streptosporangiales</taxon>
        <taxon>Thermomonosporaceae</taxon>
        <taxon>Actinocorallia</taxon>
    </lineage>
</organism>
<evidence type="ECO:0000256" key="16">
    <source>
        <dbReference type="RuleBase" id="RU003515"/>
    </source>
</evidence>
<dbReference type="NCBIfam" id="NF000598">
    <property type="entry name" value="PRK00015.2-2"/>
    <property type="match status" value="1"/>
</dbReference>
<proteinExistence type="inferred from homology"/>
<feature type="binding site" evidence="14 15">
    <location>
        <position position="31"/>
    </location>
    <ligand>
        <name>a divalent metal cation</name>
        <dbReference type="ChEBI" id="CHEBI:60240"/>
    </ligand>
</feature>
<dbReference type="InterPro" id="IPR024567">
    <property type="entry name" value="RNase_HII/HIII_dom"/>
</dbReference>
<accession>A0ABP6PZK9</accession>
<dbReference type="CDD" id="cd07182">
    <property type="entry name" value="RNase_HII_bacteria_HII_like"/>
    <property type="match status" value="1"/>
</dbReference>
<dbReference type="NCBIfam" id="NF000595">
    <property type="entry name" value="PRK00015.1-3"/>
    <property type="match status" value="1"/>
</dbReference>
<comment type="cofactor">
    <cofactor evidence="2">
        <name>Mg(2+)</name>
        <dbReference type="ChEBI" id="CHEBI:18420"/>
    </cofactor>
</comment>
<feature type="binding site" evidence="14 15">
    <location>
        <position position="30"/>
    </location>
    <ligand>
        <name>a divalent metal cation</name>
        <dbReference type="ChEBI" id="CHEBI:60240"/>
    </ligand>
</feature>
<keyword evidence="12 14" id="KW-0378">Hydrolase</keyword>
<evidence type="ECO:0000256" key="10">
    <source>
        <dbReference type="ARBA" id="ARBA00022723"/>
    </source>
</evidence>
<evidence type="ECO:0000256" key="8">
    <source>
        <dbReference type="ARBA" id="ARBA00022490"/>
    </source>
</evidence>
<reference evidence="19" key="1">
    <citation type="journal article" date="2019" name="Int. J. Syst. Evol. Microbiol.">
        <title>The Global Catalogue of Microorganisms (GCM) 10K type strain sequencing project: providing services to taxonomists for standard genome sequencing and annotation.</title>
        <authorList>
            <consortium name="The Broad Institute Genomics Platform"/>
            <consortium name="The Broad Institute Genome Sequencing Center for Infectious Disease"/>
            <person name="Wu L."/>
            <person name="Ma J."/>
        </authorList>
    </citation>
    <scope>NUCLEOTIDE SEQUENCE [LARGE SCALE GENOMIC DNA]</scope>
    <source>
        <strain evidence="19">JCM 9377</strain>
    </source>
</reference>
<dbReference type="Proteomes" id="UP001501237">
    <property type="component" value="Unassembled WGS sequence"/>
</dbReference>
<name>A0ABP6PZK9_9ACTN</name>
<gene>
    <name evidence="14" type="primary">rnhB</name>
    <name evidence="18" type="ORF">GCM10010468_07670</name>
</gene>
<evidence type="ECO:0000256" key="4">
    <source>
        <dbReference type="ARBA" id="ARBA00004496"/>
    </source>
</evidence>
<evidence type="ECO:0000256" key="14">
    <source>
        <dbReference type="HAMAP-Rule" id="MF_00052"/>
    </source>
</evidence>
<dbReference type="EC" id="3.1.26.4" evidence="6 14"/>
<evidence type="ECO:0000256" key="5">
    <source>
        <dbReference type="ARBA" id="ARBA00007383"/>
    </source>
</evidence>
<evidence type="ECO:0000313" key="19">
    <source>
        <dbReference type="Proteomes" id="UP001501237"/>
    </source>
</evidence>
<comment type="function">
    <text evidence="3 14 16">Endonuclease that specifically degrades the RNA of RNA-DNA hybrids.</text>
</comment>
<evidence type="ECO:0000256" key="3">
    <source>
        <dbReference type="ARBA" id="ARBA00004065"/>
    </source>
</evidence>
<keyword evidence="19" id="KW-1185">Reference proteome</keyword>
<dbReference type="SUPFAM" id="SSF53098">
    <property type="entry name" value="Ribonuclease H-like"/>
    <property type="match status" value="1"/>
</dbReference>
<sequence>MRFTPRRDAGLYGYERALAHGGFSLVAGVDEAGRGACAGPLVVAAVILGGLRIDGLADSKLLTPARRDALYEVITKKAMWHALVIPPGEIDTVGLHRSNITGMRRALAALPVRPSYVLSDGFRVPGLEAPTLPVIKGDRAVACIAAASVVAKVTRDRIMEALHGDHPQYGFDVHKGYNTPEHMAALTLHGPCREHRFSFVNVRSRLVPAAGPVVGVGPAPAMGNNGLVGGEDER</sequence>
<comment type="caution">
    <text evidence="18">The sequence shown here is derived from an EMBL/GenBank/DDBJ whole genome shotgun (WGS) entry which is preliminary data.</text>
</comment>
<keyword evidence="10 14" id="KW-0479">Metal-binding</keyword>
<evidence type="ECO:0000256" key="12">
    <source>
        <dbReference type="ARBA" id="ARBA00022801"/>
    </source>
</evidence>
<dbReference type="PROSITE" id="PS51975">
    <property type="entry name" value="RNASE_H_2"/>
    <property type="match status" value="1"/>
</dbReference>
<feature type="binding site" evidence="14 15">
    <location>
        <position position="120"/>
    </location>
    <ligand>
        <name>a divalent metal cation</name>
        <dbReference type="ChEBI" id="CHEBI:60240"/>
    </ligand>
</feature>
<feature type="domain" description="RNase H type-2" evidence="17">
    <location>
        <begin position="24"/>
        <end position="211"/>
    </location>
</feature>
<protein>
    <recommendedName>
        <fullName evidence="7 14">Ribonuclease HII</fullName>
        <shortName evidence="14">RNase HII</shortName>
        <ecNumber evidence="6 14">3.1.26.4</ecNumber>
    </recommendedName>
</protein>
<comment type="subcellular location">
    <subcellularLocation>
        <location evidence="4 14">Cytoplasm</location>
    </subcellularLocation>
</comment>
<keyword evidence="11 14" id="KW-0255">Endonuclease</keyword>
<dbReference type="InterPro" id="IPR012337">
    <property type="entry name" value="RNaseH-like_sf"/>
</dbReference>
<evidence type="ECO:0000256" key="7">
    <source>
        <dbReference type="ARBA" id="ARBA00019179"/>
    </source>
</evidence>
<dbReference type="EMBL" id="BAAAUV010000002">
    <property type="protein sequence ID" value="GAA3196853.1"/>
    <property type="molecule type" value="Genomic_DNA"/>
</dbReference>
<dbReference type="HAMAP" id="MF_00052_B">
    <property type="entry name" value="RNase_HII_B"/>
    <property type="match status" value="1"/>
</dbReference>
<comment type="catalytic activity">
    <reaction evidence="1 14 15 16">
        <text>Endonucleolytic cleavage to 5'-phosphomonoester.</text>
        <dbReference type="EC" id="3.1.26.4"/>
    </reaction>
</comment>
<keyword evidence="9 14" id="KW-0540">Nuclease</keyword>
<dbReference type="InterPro" id="IPR022898">
    <property type="entry name" value="RNase_HII"/>
</dbReference>
<dbReference type="InterPro" id="IPR001352">
    <property type="entry name" value="RNase_HII/HIII"/>
</dbReference>
<evidence type="ECO:0000256" key="2">
    <source>
        <dbReference type="ARBA" id="ARBA00001946"/>
    </source>
</evidence>
<dbReference type="InterPro" id="IPR036397">
    <property type="entry name" value="RNaseH_sf"/>
</dbReference>
<evidence type="ECO:0000256" key="11">
    <source>
        <dbReference type="ARBA" id="ARBA00022759"/>
    </source>
</evidence>
<dbReference type="PANTHER" id="PTHR10954:SF18">
    <property type="entry name" value="RIBONUCLEASE HII"/>
    <property type="match status" value="1"/>
</dbReference>
<evidence type="ECO:0000256" key="1">
    <source>
        <dbReference type="ARBA" id="ARBA00000077"/>
    </source>
</evidence>
<evidence type="ECO:0000313" key="18">
    <source>
        <dbReference type="EMBL" id="GAA3196853.1"/>
    </source>
</evidence>
<dbReference type="Gene3D" id="3.30.420.10">
    <property type="entry name" value="Ribonuclease H-like superfamily/Ribonuclease H"/>
    <property type="match status" value="1"/>
</dbReference>
<keyword evidence="8 14" id="KW-0963">Cytoplasm</keyword>
<comment type="similarity">
    <text evidence="5 14 16">Belongs to the RNase HII family.</text>
</comment>
<dbReference type="PANTHER" id="PTHR10954">
    <property type="entry name" value="RIBONUCLEASE H2 SUBUNIT A"/>
    <property type="match status" value="1"/>
</dbReference>
<evidence type="ECO:0000256" key="13">
    <source>
        <dbReference type="ARBA" id="ARBA00023211"/>
    </source>
</evidence>